<evidence type="ECO:0000313" key="3">
    <source>
        <dbReference type="Proteomes" id="UP000887566"/>
    </source>
</evidence>
<dbReference type="AlphaFoldDB" id="A0A914V941"/>
<proteinExistence type="predicted"/>
<feature type="compositionally biased region" description="Basic and acidic residues" evidence="1">
    <location>
        <begin position="128"/>
        <end position="141"/>
    </location>
</feature>
<feature type="signal peptide" evidence="2">
    <location>
        <begin position="1"/>
        <end position="23"/>
    </location>
</feature>
<evidence type="ECO:0000256" key="1">
    <source>
        <dbReference type="SAM" id="MobiDB-lite"/>
    </source>
</evidence>
<reference evidence="4" key="1">
    <citation type="submission" date="2022-11" db="UniProtKB">
        <authorList>
            <consortium name="WormBaseParasite"/>
        </authorList>
    </citation>
    <scope>IDENTIFICATION</scope>
</reference>
<keyword evidence="3" id="KW-1185">Reference proteome</keyword>
<sequence length="239" mass="24774">MDAKLRFLAVVLLAAIAVKLAEANDLMNVLRQRRQISCQAGCGPVGCCGVVCCTPQPPPPPPCCAPPQQPQLPPCCVPQSPPPPPCCVPQMPVCPPVCRPACAPACIAAGCIGGGCGRKRRDVLRAERLLTKKQKPEKSSEESTEESGPATMKTEVTGKTVDDWGYNNGPYGGFGNGYNGGYGGGNGGGGYGGGFGGDYGNGFGNGGYGNHGPQNGCRQCHSGPGFNQYQHFGYNYGYN</sequence>
<evidence type="ECO:0000313" key="4">
    <source>
        <dbReference type="WBParaSite" id="PSAMB.scaffold1661size28934.g14254.t1"/>
    </source>
</evidence>
<dbReference type="Proteomes" id="UP000887566">
    <property type="component" value="Unplaced"/>
</dbReference>
<keyword evidence="2" id="KW-0732">Signal</keyword>
<name>A0A914V941_9BILA</name>
<feature type="chain" id="PRO_5036860425" evidence="2">
    <location>
        <begin position="24"/>
        <end position="239"/>
    </location>
</feature>
<protein>
    <submittedName>
        <fullName evidence="4">Uncharacterized protein</fullName>
    </submittedName>
</protein>
<dbReference type="WBParaSite" id="PSAMB.scaffold1661size28934.g14254.t1">
    <property type="protein sequence ID" value="PSAMB.scaffold1661size28934.g14254.t1"/>
    <property type="gene ID" value="PSAMB.scaffold1661size28934.g14254"/>
</dbReference>
<accession>A0A914V941</accession>
<evidence type="ECO:0000256" key="2">
    <source>
        <dbReference type="SAM" id="SignalP"/>
    </source>
</evidence>
<organism evidence="3 4">
    <name type="scientific">Plectus sambesii</name>
    <dbReference type="NCBI Taxonomy" id="2011161"/>
    <lineage>
        <taxon>Eukaryota</taxon>
        <taxon>Metazoa</taxon>
        <taxon>Ecdysozoa</taxon>
        <taxon>Nematoda</taxon>
        <taxon>Chromadorea</taxon>
        <taxon>Plectida</taxon>
        <taxon>Plectina</taxon>
        <taxon>Plectoidea</taxon>
        <taxon>Plectidae</taxon>
        <taxon>Plectus</taxon>
    </lineage>
</organism>
<feature type="region of interest" description="Disordered" evidence="1">
    <location>
        <begin position="128"/>
        <end position="161"/>
    </location>
</feature>